<keyword evidence="3" id="KW-1185">Reference proteome</keyword>
<dbReference type="InterPro" id="IPR056380">
    <property type="entry name" value="Znf_C2H2_ASCIZ_4th"/>
</dbReference>
<dbReference type="AlphaFoldDB" id="A0A5A9NXS9"/>
<evidence type="ECO:0000313" key="3">
    <source>
        <dbReference type="Proteomes" id="UP000324632"/>
    </source>
</evidence>
<dbReference type="GO" id="GO:0045944">
    <property type="term" value="P:positive regulation of transcription by RNA polymerase II"/>
    <property type="evidence" value="ECO:0007669"/>
    <property type="project" value="InterPro"/>
</dbReference>
<dbReference type="InterPro" id="IPR056545">
    <property type="entry name" value="C2H2_ASCIZ_1st_2nd"/>
</dbReference>
<dbReference type="InterPro" id="IPR055303">
    <property type="entry name" value="ATMIN"/>
</dbReference>
<dbReference type="Proteomes" id="UP000324632">
    <property type="component" value="Chromosome 11"/>
</dbReference>
<proteinExistence type="predicted"/>
<dbReference type="Pfam" id="PF24759">
    <property type="entry name" value="C2HC_ASCIZ"/>
    <property type="match status" value="1"/>
</dbReference>
<dbReference type="GO" id="GO:0000976">
    <property type="term" value="F:transcription cis-regulatory region binding"/>
    <property type="evidence" value="ECO:0007669"/>
    <property type="project" value="InterPro"/>
</dbReference>
<sequence>MQKCCEQPSLQNRQIIKPSITELSREVRTNILCTVGGCGKILPNTPALNMHLVKSHRVKEGLVNPTIRKDLKASQKIYCCPVEGCPRGPKRPFSQFSLVKQHFMKMHAEKKHKCLKCCNSYSTEWDLRRHTEDCGRTYSCTCGCPYASRAALLSHTYRTGHEVPKEHRYLFIKSTSLFDISASSKRSTLQHNGDLLKPPMKPIYIYIYTNKSQCHTLTRLLLLLLCLKFNLSFKDIFVRPAAFLWVNYAFIQSDLHNLLITTLNTVSTYTARHKHAQGSVRTVHLLQPSVLNFKDTFPEPRPCPETISTGVQVNLEDPAFVGDLEIHLESSGKGTSTNIQTISNLNRANTGVGTVNVPPSCEVSVSSCSQTDITVSAQIQLPVSVQTQTLPSRIRALSSIGAQTDVYTFSSANVNRETQTSTSAVAQFEKGQLNQAICTDLFDTGTLSVSTQTSTFNASIRTSGLEDPLSNTDTGLFEDKTTASMCFRAQNDILHQNTVADNQTQTMILFRDLENILSDSLGAVSSSCTSGLVSVHEQQHASIDFDFEEFLNATHIQTQTEESGLNGLNTETTLELLDIETQTDFLLFDNLGDGHNSDVATRVQPNDLELEMFDTQTQTDLNFLLETSGHMPLSNILRQTSFSISTESSDTETQTDMRPEMLPLPCTHEGQARLSSAKTQTISSSLTSLGHRFHTSNETQTAVDDILSADLAWNVETQTFQVVEHVCRSTAALYHFDFNM</sequence>
<accession>A0A5A9NXS9</accession>
<dbReference type="PANTHER" id="PTHR46664:SF1">
    <property type="entry name" value="ATM INTERACTOR"/>
    <property type="match status" value="1"/>
</dbReference>
<organism evidence="2 3">
    <name type="scientific">Triplophysa tibetana</name>
    <dbReference type="NCBI Taxonomy" id="1572043"/>
    <lineage>
        <taxon>Eukaryota</taxon>
        <taxon>Metazoa</taxon>
        <taxon>Chordata</taxon>
        <taxon>Craniata</taxon>
        <taxon>Vertebrata</taxon>
        <taxon>Euteleostomi</taxon>
        <taxon>Actinopterygii</taxon>
        <taxon>Neopterygii</taxon>
        <taxon>Teleostei</taxon>
        <taxon>Ostariophysi</taxon>
        <taxon>Cypriniformes</taxon>
        <taxon>Nemacheilidae</taxon>
        <taxon>Triplophysa</taxon>
    </lineage>
</organism>
<protein>
    <submittedName>
        <fullName evidence="2">ATM interactor</fullName>
    </submittedName>
</protein>
<dbReference type="GO" id="GO:0005634">
    <property type="term" value="C:nucleus"/>
    <property type="evidence" value="ECO:0007669"/>
    <property type="project" value="TreeGrafter"/>
</dbReference>
<dbReference type="PROSITE" id="PS00028">
    <property type="entry name" value="ZINC_FINGER_C2H2_1"/>
    <property type="match status" value="1"/>
</dbReference>
<dbReference type="InterPro" id="IPR056381">
    <property type="entry name" value="Znf_C2HC_ASCIZ_3rd"/>
</dbReference>
<dbReference type="PANTHER" id="PTHR46664">
    <property type="entry name" value="ATM INTERACTOR"/>
    <property type="match status" value="1"/>
</dbReference>
<dbReference type="SMART" id="SM00355">
    <property type="entry name" value="ZnF_C2H2"/>
    <property type="match status" value="3"/>
</dbReference>
<reference evidence="2 3" key="1">
    <citation type="journal article" date="2019" name="Mol. Ecol. Resour.">
        <title>Chromosome-level genome assembly of Triplophysa tibetana, a fish adapted to the harsh high-altitude environment of the Tibetan Plateau.</title>
        <authorList>
            <person name="Yang X."/>
            <person name="Liu H."/>
            <person name="Ma Z."/>
            <person name="Zou Y."/>
            <person name="Zou M."/>
            <person name="Mao Y."/>
            <person name="Li X."/>
            <person name="Wang H."/>
            <person name="Chen T."/>
            <person name="Wang W."/>
            <person name="Yang R."/>
        </authorList>
    </citation>
    <scope>NUCLEOTIDE SEQUENCE [LARGE SCALE GENOMIC DNA]</scope>
    <source>
        <strain evidence="2">TTIB1903HZAU</strain>
        <tissue evidence="2">Muscle</tissue>
    </source>
</reference>
<dbReference type="GO" id="GO:0000981">
    <property type="term" value="F:DNA-binding transcription factor activity, RNA polymerase II-specific"/>
    <property type="evidence" value="ECO:0007669"/>
    <property type="project" value="TreeGrafter"/>
</dbReference>
<dbReference type="InterPro" id="IPR013087">
    <property type="entry name" value="Znf_C2H2_type"/>
</dbReference>
<dbReference type="Pfam" id="PF24761">
    <property type="entry name" value="C2H2_ASCIZ_4th"/>
    <property type="match status" value="1"/>
</dbReference>
<name>A0A5A9NXS9_9TELE</name>
<evidence type="ECO:0000313" key="2">
    <source>
        <dbReference type="EMBL" id="KAA0714640.1"/>
    </source>
</evidence>
<dbReference type="Pfam" id="PF24757">
    <property type="entry name" value="C2H2_ASCIZ"/>
    <property type="match status" value="2"/>
</dbReference>
<comment type="caution">
    <text evidence="2">The sequence shown here is derived from an EMBL/GenBank/DDBJ whole genome shotgun (WGS) entry which is preliminary data.</text>
</comment>
<dbReference type="EMBL" id="SOYY01000011">
    <property type="protein sequence ID" value="KAA0714640.1"/>
    <property type="molecule type" value="Genomic_DNA"/>
</dbReference>
<evidence type="ECO:0000259" key="1">
    <source>
        <dbReference type="PROSITE" id="PS00028"/>
    </source>
</evidence>
<feature type="domain" description="C2H2-type" evidence="1">
    <location>
        <begin position="33"/>
        <end position="56"/>
    </location>
</feature>
<gene>
    <name evidence="2" type="ORF">E1301_Tti023182</name>
</gene>